<dbReference type="GO" id="GO:0046872">
    <property type="term" value="F:metal ion binding"/>
    <property type="evidence" value="ECO:0007669"/>
    <property type="project" value="UniProtKB-KW"/>
</dbReference>
<evidence type="ECO:0000256" key="3">
    <source>
        <dbReference type="ARBA" id="ARBA00022723"/>
    </source>
</evidence>
<gene>
    <name evidence="9" type="ORF">JIN87_19805</name>
</gene>
<protein>
    <submittedName>
        <fullName evidence="9">M48 family metalloprotease</fullName>
    </submittedName>
</protein>
<accession>A0A934VSL8</accession>
<name>A0A934VSL8_9BACT</name>
<dbReference type="InterPro" id="IPR001915">
    <property type="entry name" value="Peptidase_M48"/>
</dbReference>
<evidence type="ECO:0000256" key="2">
    <source>
        <dbReference type="ARBA" id="ARBA00022670"/>
    </source>
</evidence>
<dbReference type="GO" id="GO:0004222">
    <property type="term" value="F:metalloendopeptidase activity"/>
    <property type="evidence" value="ECO:0007669"/>
    <property type="project" value="InterPro"/>
</dbReference>
<dbReference type="GO" id="GO:0051603">
    <property type="term" value="P:proteolysis involved in protein catabolic process"/>
    <property type="evidence" value="ECO:0007669"/>
    <property type="project" value="TreeGrafter"/>
</dbReference>
<dbReference type="PANTHER" id="PTHR22726:SF1">
    <property type="entry name" value="METALLOENDOPEPTIDASE OMA1, MITOCHONDRIAL"/>
    <property type="match status" value="1"/>
</dbReference>
<keyword evidence="3" id="KW-0479">Metal-binding</keyword>
<reference evidence="9" key="1">
    <citation type="submission" date="2021-01" db="EMBL/GenBank/DDBJ databases">
        <title>Modified the classification status of verrucomicrobia.</title>
        <authorList>
            <person name="Feng X."/>
        </authorList>
    </citation>
    <scope>NUCLEOTIDE SEQUENCE</scope>
    <source>
        <strain evidence="9">KCTC 13126</strain>
    </source>
</reference>
<comment type="cofactor">
    <cofactor evidence="1">
        <name>Zn(2+)</name>
        <dbReference type="ChEBI" id="CHEBI:29105"/>
    </cofactor>
</comment>
<keyword evidence="6 9" id="KW-0482">Metalloprotease</keyword>
<dbReference type="GO" id="GO:0016020">
    <property type="term" value="C:membrane"/>
    <property type="evidence" value="ECO:0007669"/>
    <property type="project" value="TreeGrafter"/>
</dbReference>
<organism evidence="9 10">
    <name type="scientific">Pelagicoccus mobilis</name>
    <dbReference type="NCBI Taxonomy" id="415221"/>
    <lineage>
        <taxon>Bacteria</taxon>
        <taxon>Pseudomonadati</taxon>
        <taxon>Verrucomicrobiota</taxon>
        <taxon>Opitutia</taxon>
        <taxon>Puniceicoccales</taxon>
        <taxon>Pelagicoccaceae</taxon>
        <taxon>Pelagicoccus</taxon>
    </lineage>
</organism>
<sequence>MVSLNTSLNTAVAFSKKTGLLLTALAALSLPQANGQSVDVDKQLGAQNSVIVEAQMGVYDDAELRAWVNAVGYKLVTHLEDKRFKFSFKVIDDPMPNAFALPGGYIYVTRGILSLVTNEDELACVMAHEIIHVTERHSVKQMRKSLFPRLLEVPGNIVGNVVHDDLGNLINAPISTSNKLLLSSYSRGHEKDSDMMGITLARKAGYDPTAMGRILDRLSKAVEILTQEKEKRGYFDDHPFTPDRVKAIYKRSQKLDPIAKVESVDAPEALDGMTFGLNPAKGIFRKNTFLHPDLNFTISFPEDWVTTNQANSIGGVHKSQLGALFVGLTDQNKPLLDQANTFISKNRLDAGPDVTTPTPYTLNGNNGYLVSLVDDSGKQPMSLHILWTELGGNKYQLIGFAPYGVGEDLKTIANSFRLLTRTERNSIHQNIITLAQPKVGESVEDFHTRLGGEFSPRVTRIINGLAPDQETTDGNIMKIVKRVQYR</sequence>
<evidence type="ECO:0000313" key="9">
    <source>
        <dbReference type="EMBL" id="MBK1879140.1"/>
    </source>
</evidence>
<dbReference type="Gene3D" id="3.30.2010.10">
    <property type="entry name" value="Metalloproteases ('zincins'), catalytic domain"/>
    <property type="match status" value="1"/>
</dbReference>
<keyword evidence="10" id="KW-1185">Reference proteome</keyword>
<evidence type="ECO:0000256" key="4">
    <source>
        <dbReference type="ARBA" id="ARBA00022801"/>
    </source>
</evidence>
<dbReference type="InterPro" id="IPR051156">
    <property type="entry name" value="Mito/Outer_Membr_Metalloprot"/>
</dbReference>
<dbReference type="Proteomes" id="UP000617628">
    <property type="component" value="Unassembled WGS sequence"/>
</dbReference>
<evidence type="ECO:0000256" key="5">
    <source>
        <dbReference type="ARBA" id="ARBA00022833"/>
    </source>
</evidence>
<comment type="caution">
    <text evidence="9">The sequence shown here is derived from an EMBL/GenBank/DDBJ whole genome shotgun (WGS) entry which is preliminary data.</text>
</comment>
<feature type="chain" id="PRO_5037152658" evidence="7">
    <location>
        <begin position="36"/>
        <end position="486"/>
    </location>
</feature>
<evidence type="ECO:0000256" key="1">
    <source>
        <dbReference type="ARBA" id="ARBA00001947"/>
    </source>
</evidence>
<dbReference type="AlphaFoldDB" id="A0A934VSL8"/>
<evidence type="ECO:0000259" key="8">
    <source>
        <dbReference type="Pfam" id="PF01435"/>
    </source>
</evidence>
<dbReference type="EMBL" id="JAENIL010000041">
    <property type="protein sequence ID" value="MBK1879140.1"/>
    <property type="molecule type" value="Genomic_DNA"/>
</dbReference>
<keyword evidence="5" id="KW-0862">Zinc</keyword>
<evidence type="ECO:0000256" key="7">
    <source>
        <dbReference type="SAM" id="SignalP"/>
    </source>
</evidence>
<feature type="signal peptide" evidence="7">
    <location>
        <begin position="1"/>
        <end position="35"/>
    </location>
</feature>
<evidence type="ECO:0000313" key="10">
    <source>
        <dbReference type="Proteomes" id="UP000617628"/>
    </source>
</evidence>
<dbReference type="PANTHER" id="PTHR22726">
    <property type="entry name" value="METALLOENDOPEPTIDASE OMA1"/>
    <property type="match status" value="1"/>
</dbReference>
<keyword evidence="4" id="KW-0378">Hydrolase</keyword>
<keyword evidence="7" id="KW-0732">Signal</keyword>
<dbReference type="RefSeq" id="WP_200357352.1">
    <property type="nucleotide sequence ID" value="NZ_JAENIL010000041.1"/>
</dbReference>
<proteinExistence type="predicted"/>
<keyword evidence="2" id="KW-0645">Protease</keyword>
<dbReference type="Pfam" id="PF01435">
    <property type="entry name" value="Peptidase_M48"/>
    <property type="match status" value="1"/>
</dbReference>
<feature type="domain" description="Peptidase M48" evidence="8">
    <location>
        <begin position="66"/>
        <end position="251"/>
    </location>
</feature>
<evidence type="ECO:0000256" key="6">
    <source>
        <dbReference type="ARBA" id="ARBA00023049"/>
    </source>
</evidence>